<sequence length="208" mass="22362">MMATGLIERAMGESRPLRNGVFVAIVGPSGSGKDTILSYARERVRHRPEFHFVRRIVTRTAAGDAEEHDTLNEQAFAAALQSGAFSLHWAAHGLRYALPKSVDHHVENGSVVIANVSRSMLGELGSVYANVTVVHLSAAPEVLARRLAMRGREDAAAIEARLRRSAKAIAERDAAITLDNSGPVEIAGERFVAILDKAAAFAAVCEQI</sequence>
<dbReference type="AlphaFoldDB" id="A0A2S9IX10"/>
<dbReference type="SMART" id="SM00072">
    <property type="entry name" value="GuKc"/>
    <property type="match status" value="1"/>
</dbReference>
<keyword evidence="4 6" id="KW-0547">Nucleotide-binding</keyword>
<dbReference type="Gene3D" id="3.40.50.300">
    <property type="entry name" value="P-loop containing nucleotide triphosphate hydrolases"/>
    <property type="match status" value="1"/>
</dbReference>
<keyword evidence="8" id="KW-0418">Kinase</keyword>
<keyword evidence="5 6" id="KW-0067">ATP-binding</keyword>
<dbReference type="InterPro" id="IPR012699">
    <property type="entry name" value="PhnN"/>
</dbReference>
<dbReference type="EC" id="2.7.4.23" evidence="6"/>
<comment type="caution">
    <text evidence="8">The sequence shown here is derived from an EMBL/GenBank/DDBJ whole genome shotgun (WGS) entry which is preliminary data.</text>
</comment>
<dbReference type="InterPro" id="IPR008145">
    <property type="entry name" value="GK/Ca_channel_bsu"/>
</dbReference>
<dbReference type="Pfam" id="PF13238">
    <property type="entry name" value="AAA_18"/>
    <property type="match status" value="1"/>
</dbReference>
<proteinExistence type="inferred from homology"/>
<dbReference type="InterPro" id="IPR027417">
    <property type="entry name" value="P-loop_NTPase"/>
</dbReference>
<dbReference type="GO" id="GO:0006015">
    <property type="term" value="P:5-phosphoribose 1-diphosphate biosynthetic process"/>
    <property type="evidence" value="ECO:0007669"/>
    <property type="project" value="UniProtKB-UniRule"/>
</dbReference>
<evidence type="ECO:0000313" key="8">
    <source>
        <dbReference type="EMBL" id="PRD45064.1"/>
    </source>
</evidence>
<evidence type="ECO:0000256" key="4">
    <source>
        <dbReference type="ARBA" id="ARBA00022741"/>
    </source>
</evidence>
<dbReference type="EMBL" id="PVBR01000002">
    <property type="protein sequence ID" value="PRD45064.1"/>
    <property type="molecule type" value="Genomic_DNA"/>
</dbReference>
<protein>
    <recommendedName>
        <fullName evidence="6">Ribose 1,5-bisphosphate phosphokinase PhnN</fullName>
        <ecNumber evidence="6">2.7.4.23</ecNumber>
    </recommendedName>
    <alternativeName>
        <fullName evidence="6">Ribose 1,5-bisphosphokinase</fullName>
    </alternativeName>
</protein>
<comment type="function">
    <text evidence="6">Catalyzes the phosphorylation of ribose 1,5-bisphosphate to 5-phospho-D-ribosyl alpha-1-diphosphate (PRPP).</text>
</comment>
<dbReference type="Proteomes" id="UP000239434">
    <property type="component" value="Unassembled WGS sequence"/>
</dbReference>
<dbReference type="GO" id="GO:0019634">
    <property type="term" value="P:organic phosphonate metabolic process"/>
    <property type="evidence" value="ECO:0007669"/>
    <property type="project" value="UniProtKB-UniRule"/>
</dbReference>
<keyword evidence="3 6" id="KW-0808">Transferase</keyword>
<feature type="domain" description="Guanylate kinase/L-type calcium channel beta subunit" evidence="7">
    <location>
        <begin position="19"/>
        <end position="199"/>
    </location>
</feature>
<dbReference type="GO" id="GO:0033863">
    <property type="term" value="F:ribose 1,5-bisphosphate phosphokinase activity"/>
    <property type="evidence" value="ECO:0007669"/>
    <property type="project" value="UniProtKB-UniRule"/>
</dbReference>
<feature type="binding site" evidence="6">
    <location>
        <begin position="27"/>
        <end position="34"/>
    </location>
    <ligand>
        <name>ATP</name>
        <dbReference type="ChEBI" id="CHEBI:30616"/>
    </ligand>
</feature>
<reference evidence="8 9" key="1">
    <citation type="submission" date="2018-02" db="EMBL/GenBank/DDBJ databases">
        <title>The draft genome of Phyllobacterium sp. 1N-3.</title>
        <authorList>
            <person name="Liu L."/>
            <person name="Li L."/>
            <person name="Zhang X."/>
            <person name="Wang T."/>
            <person name="Liang L."/>
        </authorList>
    </citation>
    <scope>NUCLEOTIDE SEQUENCE [LARGE SCALE GENOMIC DNA]</scope>
    <source>
        <strain evidence="8 9">1N-3</strain>
    </source>
</reference>
<evidence type="ECO:0000256" key="2">
    <source>
        <dbReference type="ARBA" id="ARBA00005069"/>
    </source>
</evidence>
<name>A0A2S9IX10_9HYPH</name>
<keyword evidence="9" id="KW-1185">Reference proteome</keyword>
<organism evidence="8 9">
    <name type="scientific">Phyllobacterium phragmitis</name>
    <dbReference type="NCBI Taxonomy" id="2670329"/>
    <lineage>
        <taxon>Bacteria</taxon>
        <taxon>Pseudomonadati</taxon>
        <taxon>Pseudomonadota</taxon>
        <taxon>Alphaproteobacteria</taxon>
        <taxon>Hyphomicrobiales</taxon>
        <taxon>Phyllobacteriaceae</taxon>
        <taxon>Phyllobacterium</taxon>
    </lineage>
</organism>
<dbReference type="GO" id="GO:0005524">
    <property type="term" value="F:ATP binding"/>
    <property type="evidence" value="ECO:0007669"/>
    <property type="project" value="UniProtKB-KW"/>
</dbReference>
<comment type="similarity">
    <text evidence="6">Belongs to the ribose 1,5-bisphosphokinase family.</text>
</comment>
<dbReference type="HAMAP" id="MF_00836">
    <property type="entry name" value="PhnN"/>
    <property type="match status" value="1"/>
</dbReference>
<accession>A0A2S9IX10</accession>
<evidence type="ECO:0000256" key="5">
    <source>
        <dbReference type="ARBA" id="ARBA00022840"/>
    </source>
</evidence>
<dbReference type="NCBIfam" id="TIGR02322">
    <property type="entry name" value="phosphon_PhnN"/>
    <property type="match status" value="1"/>
</dbReference>
<evidence type="ECO:0000256" key="1">
    <source>
        <dbReference type="ARBA" id="ARBA00000373"/>
    </source>
</evidence>
<evidence type="ECO:0000256" key="3">
    <source>
        <dbReference type="ARBA" id="ARBA00022679"/>
    </source>
</evidence>
<comment type="catalytic activity">
    <reaction evidence="1 6">
        <text>alpha-D-ribose 1,5-bisphosphate + ATP = 5-phospho-alpha-D-ribose 1-diphosphate + ADP</text>
        <dbReference type="Rhea" id="RHEA:20109"/>
        <dbReference type="ChEBI" id="CHEBI:30616"/>
        <dbReference type="ChEBI" id="CHEBI:58017"/>
        <dbReference type="ChEBI" id="CHEBI:68688"/>
        <dbReference type="ChEBI" id="CHEBI:456216"/>
        <dbReference type="EC" id="2.7.4.23"/>
    </reaction>
</comment>
<gene>
    <name evidence="6 8" type="primary">phnN</name>
    <name evidence="8" type="ORF">C5748_02210</name>
</gene>
<evidence type="ECO:0000256" key="6">
    <source>
        <dbReference type="HAMAP-Rule" id="MF_00836"/>
    </source>
</evidence>
<dbReference type="SUPFAM" id="SSF52540">
    <property type="entry name" value="P-loop containing nucleoside triphosphate hydrolases"/>
    <property type="match status" value="1"/>
</dbReference>
<comment type="pathway">
    <text evidence="2 6">Metabolic intermediate biosynthesis; 5-phospho-alpha-D-ribose 1-diphosphate biosynthesis; 5-phospho-alpha-D-ribose 1-diphosphate from D-ribose 5-phosphate (route II): step 3/3.</text>
</comment>
<dbReference type="UniPathway" id="UPA00087">
    <property type="reaction ID" value="UER00175"/>
</dbReference>
<evidence type="ECO:0000259" key="7">
    <source>
        <dbReference type="SMART" id="SM00072"/>
    </source>
</evidence>
<evidence type="ECO:0000313" key="9">
    <source>
        <dbReference type="Proteomes" id="UP000239434"/>
    </source>
</evidence>